<accession>U4LCK0</accession>
<proteinExistence type="predicted"/>
<dbReference type="AlphaFoldDB" id="U4LCK0"/>
<gene>
    <name evidence="2" type="ORF">PCON_03330</name>
</gene>
<dbReference type="OrthoDB" id="5489790at2759"/>
<name>U4LCK0_PYROM</name>
<reference evidence="2 3" key="1">
    <citation type="journal article" date="2013" name="PLoS Genet.">
        <title>The genome and development-dependent transcriptomes of Pyronema confluens: a window into fungal evolution.</title>
        <authorList>
            <person name="Traeger S."/>
            <person name="Altegoer F."/>
            <person name="Freitag M."/>
            <person name="Gabaldon T."/>
            <person name="Kempken F."/>
            <person name="Kumar A."/>
            <person name="Marcet-Houben M."/>
            <person name="Poggeler S."/>
            <person name="Stajich J.E."/>
            <person name="Nowrousian M."/>
        </authorList>
    </citation>
    <scope>NUCLEOTIDE SEQUENCE [LARGE SCALE GENOMIC DNA]</scope>
    <source>
        <strain evidence="3">CBS 100304</strain>
        <tissue evidence="2">Vegetative mycelium</tissue>
    </source>
</reference>
<keyword evidence="3" id="KW-1185">Reference proteome</keyword>
<evidence type="ECO:0000256" key="1">
    <source>
        <dbReference type="SAM" id="MobiDB-lite"/>
    </source>
</evidence>
<sequence length="239" mass="24871">MLPSSSPNGDKNMIIMPKVNDPVSFYFGDAVPAVPGSGPGTVYFHGIPSASDPNSPHDPTILQPRNGSTSASTHPNDDGNNNITMPKDDDPVPCHLRSAGTTVPGAAPGTVYWHGIPSASDPNLPYDPMTLQPRNGSAQASTAATAATAPGSPASTASSTPWSWRSSSPITDTNPTGSGWSSPATWLSPSPSEPSLSPRERNLAPSGPSFTLKSEIENLSLLDTNTPNPNELHQRLSEL</sequence>
<feature type="compositionally biased region" description="Polar residues" evidence="1">
    <location>
        <begin position="63"/>
        <end position="84"/>
    </location>
</feature>
<feature type="region of interest" description="Disordered" evidence="1">
    <location>
        <begin position="220"/>
        <end position="239"/>
    </location>
</feature>
<evidence type="ECO:0000313" key="2">
    <source>
        <dbReference type="EMBL" id="CCX16631.1"/>
    </source>
</evidence>
<feature type="compositionally biased region" description="Polar residues" evidence="1">
    <location>
        <begin position="221"/>
        <end position="231"/>
    </location>
</feature>
<feature type="compositionally biased region" description="Polar residues" evidence="1">
    <location>
        <begin position="170"/>
        <end position="185"/>
    </location>
</feature>
<organism evidence="2 3">
    <name type="scientific">Pyronema omphalodes (strain CBS 100304)</name>
    <name type="common">Pyronema confluens</name>
    <dbReference type="NCBI Taxonomy" id="1076935"/>
    <lineage>
        <taxon>Eukaryota</taxon>
        <taxon>Fungi</taxon>
        <taxon>Dikarya</taxon>
        <taxon>Ascomycota</taxon>
        <taxon>Pezizomycotina</taxon>
        <taxon>Pezizomycetes</taxon>
        <taxon>Pezizales</taxon>
        <taxon>Pyronemataceae</taxon>
        <taxon>Pyronema</taxon>
    </lineage>
</organism>
<feature type="compositionally biased region" description="Low complexity" evidence="1">
    <location>
        <begin position="137"/>
        <end position="169"/>
    </location>
</feature>
<protein>
    <submittedName>
        <fullName evidence="2">Uncharacterized protein</fullName>
    </submittedName>
</protein>
<evidence type="ECO:0000313" key="3">
    <source>
        <dbReference type="Proteomes" id="UP000018144"/>
    </source>
</evidence>
<dbReference type="EMBL" id="HF936491">
    <property type="protein sequence ID" value="CCX16631.1"/>
    <property type="molecule type" value="Genomic_DNA"/>
</dbReference>
<feature type="region of interest" description="Disordered" evidence="1">
    <location>
        <begin position="48"/>
        <end position="94"/>
    </location>
</feature>
<feature type="compositionally biased region" description="Low complexity" evidence="1">
    <location>
        <begin position="187"/>
        <end position="197"/>
    </location>
</feature>
<dbReference type="Proteomes" id="UP000018144">
    <property type="component" value="Unassembled WGS sequence"/>
</dbReference>
<feature type="region of interest" description="Disordered" evidence="1">
    <location>
        <begin position="123"/>
        <end position="210"/>
    </location>
</feature>